<accession>A0ABX9ZP17</accession>
<protein>
    <submittedName>
        <fullName evidence="1">Uncharacterized protein</fullName>
    </submittedName>
</protein>
<evidence type="ECO:0000313" key="2">
    <source>
        <dbReference type="Proteomes" id="UP000270216"/>
    </source>
</evidence>
<reference evidence="1 2" key="1">
    <citation type="submission" date="2018-12" db="EMBL/GenBank/DDBJ databases">
        <title>Whole genome sequence of a Pandoraea apista isolate from a patient with cystic fibrosis.</title>
        <authorList>
            <person name="Kenna D.T."/>
            <person name="Turton J.F."/>
        </authorList>
    </citation>
    <scope>NUCLEOTIDE SEQUENCE [LARGE SCALE GENOMIC DNA]</scope>
    <source>
        <strain evidence="1 2">Pa13324</strain>
    </source>
</reference>
<sequence>MNDEKRCGQSAPNVWYIVESSEPEFDDDTGNGVFGAYSREGLRRYAEASAPIIAIAKDLDELVKVTLEIGAAGSHWRDTGLTVRDVLSGEA</sequence>
<evidence type="ECO:0000313" key="1">
    <source>
        <dbReference type="EMBL" id="RSK79779.1"/>
    </source>
</evidence>
<gene>
    <name evidence="1" type="ORF">EJE83_14715</name>
</gene>
<dbReference type="RefSeq" id="WP_124988720.1">
    <property type="nucleotide sequence ID" value="NZ_PYYA01000045.1"/>
</dbReference>
<proteinExistence type="predicted"/>
<organism evidence="1 2">
    <name type="scientific">Pandoraea apista</name>
    <dbReference type="NCBI Taxonomy" id="93218"/>
    <lineage>
        <taxon>Bacteria</taxon>
        <taxon>Pseudomonadati</taxon>
        <taxon>Pseudomonadota</taxon>
        <taxon>Betaproteobacteria</taxon>
        <taxon>Burkholderiales</taxon>
        <taxon>Burkholderiaceae</taxon>
        <taxon>Pandoraea</taxon>
    </lineage>
</organism>
<dbReference type="EMBL" id="RWHX01000025">
    <property type="protein sequence ID" value="RSK79779.1"/>
    <property type="molecule type" value="Genomic_DNA"/>
</dbReference>
<name>A0ABX9ZP17_9BURK</name>
<comment type="caution">
    <text evidence="1">The sequence shown here is derived from an EMBL/GenBank/DDBJ whole genome shotgun (WGS) entry which is preliminary data.</text>
</comment>
<dbReference type="Proteomes" id="UP000270216">
    <property type="component" value="Unassembled WGS sequence"/>
</dbReference>
<keyword evidence="2" id="KW-1185">Reference proteome</keyword>